<keyword evidence="3 9" id="KW-0812">Transmembrane</keyword>
<gene>
    <name evidence="11" type="ORF">SO694_00001854</name>
</gene>
<feature type="compositionally biased region" description="Low complexity" evidence="8">
    <location>
        <begin position="279"/>
        <end position="291"/>
    </location>
</feature>
<feature type="transmembrane region" description="Helical" evidence="9">
    <location>
        <begin position="588"/>
        <end position="609"/>
    </location>
</feature>
<keyword evidence="5" id="KW-0406">Ion transport</keyword>
<feature type="transmembrane region" description="Helical" evidence="9">
    <location>
        <begin position="685"/>
        <end position="713"/>
    </location>
</feature>
<dbReference type="InterPro" id="IPR050866">
    <property type="entry name" value="CNG_cation_channel"/>
</dbReference>
<feature type="compositionally biased region" description="Basic and acidic residues" evidence="8">
    <location>
        <begin position="118"/>
        <end position="139"/>
    </location>
</feature>
<keyword evidence="2" id="KW-0813">Transport</keyword>
<evidence type="ECO:0000256" key="2">
    <source>
        <dbReference type="ARBA" id="ARBA00022448"/>
    </source>
</evidence>
<keyword evidence="4 9" id="KW-1133">Transmembrane helix</keyword>
<dbReference type="SUPFAM" id="SSF51206">
    <property type="entry name" value="cAMP-binding domain-like"/>
    <property type="match status" value="1"/>
</dbReference>
<feature type="compositionally biased region" description="Pro residues" evidence="8">
    <location>
        <begin position="246"/>
        <end position="255"/>
    </location>
</feature>
<evidence type="ECO:0000256" key="5">
    <source>
        <dbReference type="ARBA" id="ARBA00023065"/>
    </source>
</evidence>
<dbReference type="InterPro" id="IPR043130">
    <property type="entry name" value="CDP-OH_PTrfase_TM_dom"/>
</dbReference>
<evidence type="ECO:0000256" key="6">
    <source>
        <dbReference type="ARBA" id="ARBA00023136"/>
    </source>
</evidence>
<feature type="compositionally biased region" description="Basic and acidic residues" evidence="8">
    <location>
        <begin position="1085"/>
        <end position="1105"/>
    </location>
</feature>
<dbReference type="InterPro" id="IPR014729">
    <property type="entry name" value="Rossmann-like_a/b/a_fold"/>
</dbReference>
<keyword evidence="12" id="KW-1185">Reference proteome</keyword>
<evidence type="ECO:0000256" key="9">
    <source>
        <dbReference type="SAM" id="Phobius"/>
    </source>
</evidence>
<dbReference type="Gene3D" id="1.10.287.70">
    <property type="match status" value="1"/>
</dbReference>
<keyword evidence="6 9" id="KW-0472">Membrane</keyword>
<feature type="transmembrane region" description="Helical" evidence="9">
    <location>
        <begin position="1559"/>
        <end position="1579"/>
    </location>
</feature>
<feature type="region of interest" description="Disordered" evidence="8">
    <location>
        <begin position="100"/>
        <end position="369"/>
    </location>
</feature>
<feature type="transmembrane region" description="Helical" evidence="9">
    <location>
        <begin position="1536"/>
        <end position="1553"/>
    </location>
</feature>
<evidence type="ECO:0000313" key="11">
    <source>
        <dbReference type="EMBL" id="KAK7253465.1"/>
    </source>
</evidence>
<dbReference type="InterPro" id="IPR004821">
    <property type="entry name" value="Cyt_trans-like"/>
</dbReference>
<protein>
    <submittedName>
        <fullName evidence="11">Cyclic nucleotide-gated ion channel</fullName>
    </submittedName>
</protein>
<dbReference type="Pfam" id="PF01066">
    <property type="entry name" value="CDP-OH_P_transf"/>
    <property type="match status" value="1"/>
</dbReference>
<evidence type="ECO:0000256" key="1">
    <source>
        <dbReference type="ARBA" id="ARBA00004141"/>
    </source>
</evidence>
<sequence length="1666" mass="183499">MSAANYRNGEMAAHARNLGFTLACLKEGARRIDALDARDTAETLRPLLGEFEDLVSTLEARRYEKIALGDLRGQPPILLGGSKRRKASWDMGSFDRLRQLVGGDRRRGGGRSSGESFEAMRDRRREPRDADPPARRRPSDILTRQLGGGKQRSESFGASESDAPPNRRRPSLPPADGAPHPLDDALASPAGAPRQPAVASLGDMRTSGSFSRRSIDKASEPGTPGSARPNLLARGMSQAFGLSASPAPPEPPGPPTLGASRPGLARQGSTADRFGGLFRSSSVASVISTRSDASHKRPSVIGEDEAYAPGTAGASFRGGRLPRNESQTSLSSTDMDGQESDTTAGYTTSPGPPGEPGRPKKKKKSRRASLMATATQLVTGRPADDDRIDPSQEVLDNFLKSSFTSRIQGVSDESDGHRRHLITKKFIFPEDSPWKMNWDLLVILLILQFIVVMPLRAAFGPTCKSNEFLNLEPPSVWFYLELVYDCIFIADVLLTFRTSVRLENGTLVTDPSQIAAIYLRSWFILDVTSSFPIDIIFLIIGKDNNNKNLKFIRVIRLLRYTKALRVMKLYAKNSSMAHSTLNPGAVQLGRLTVTVLAAWHFVGCLYWIISKVEGWCDPPPSALTYDDDALSSFVAGFEYCLDRWAPYVGFIGRPLKQQYTQAVWWAVQVSTGIGRDIIPRTNGEVAFTILVTIWGMLMYASIIGAITSAVSVLDASGIERSQKLDRIRTYLVNHGVRKELQREIVNYYNWSYTVNARDPEELDDLPTILRMKLELSLKQDTVVAVPLFRKLHAACILSIVHNLRADVALPTEMLYAAGGVGSRMYVVNRGSVALSVPRGINMFLRLRRAKRKKDQILGETAHFDASMAGLMESLDRAEEKASTNVEGWRRTLSEFTTDVNSFVVVEKLSTKSDVFGEAALLKQTHVTYATSETLSELNTLAFDDMRHLLAEFPAFTQAVKATHRGRVASCHRILQSVAYSDEQAGFNFQRERAATDASVSFAHSFAEKGDKLVAACLIQRWVRGLKAGGSQSPFQSVVRHAIRARKELLYGGKPWDQGSPPQHRRSSAPEVQMAHRRSSAPHISLPREKPPSPREKPSSPREKPSSPRHRKSGERRSFDGEKPPSPTRRSSKTAGAERRSFDRDRPFDRRSFDRDRRSPTHRDGPRKRPSFGGDRNSRGSRDEAPPPARRRSSKKAPPPPRPSGNESDYMSDHADPLSRFRLPSKIQDAVFDATLPSHPKKRPSRVDEMGRTETTVITFGTYDLFHFGHLRIIQRAMALGDRLVVGVSSDALNYEKKRQKPAVCEEQRMALVAALAGVSEVFLEESLEKKADYCEMYGADVLVMGDDHKGRFDAMLEGVCPCVYLPRTADISSTALKTSISANELMKAAAVRHRALSDAADDRATGHNGAYGASNPNLVRAGAHVGIFDALIRAHDAYYDLVMRSCTPFCRVMPREVCGYTVFSANAVTYGRGLLAVPIALAMKYGALRWASFLVLWHDFLDHLDGVVAKQQARDGRSAGDDGAFGAFLDAQMDKLVFCVVLWSFLLLCAWPLDDVAATAVVVATAASLFALEATIACVRTGDYFRVKYAPKAAGKKSPALRAVSEGKLKQKFESLGLSLYALCLPDPTAHDARPFAAAGTVCLWFAVYFSCQSLAHKLRARAKAH</sequence>
<feature type="compositionally biased region" description="Basic and acidic residues" evidence="8">
    <location>
        <begin position="1135"/>
        <end position="1163"/>
    </location>
</feature>
<feature type="transmembrane region" description="Helical" evidence="9">
    <location>
        <begin position="476"/>
        <end position="496"/>
    </location>
</feature>
<evidence type="ECO:0000259" key="10">
    <source>
        <dbReference type="PROSITE" id="PS50042"/>
    </source>
</evidence>
<dbReference type="Proteomes" id="UP001363151">
    <property type="component" value="Unassembled WGS sequence"/>
</dbReference>
<feature type="compositionally biased region" description="Polar residues" evidence="8">
    <location>
        <begin position="324"/>
        <end position="348"/>
    </location>
</feature>
<keyword evidence="7" id="KW-0407">Ion channel</keyword>
<dbReference type="Pfam" id="PF00520">
    <property type="entry name" value="Ion_trans"/>
    <property type="match status" value="1"/>
</dbReference>
<evidence type="ECO:0000256" key="7">
    <source>
        <dbReference type="ARBA" id="ARBA00023286"/>
    </source>
</evidence>
<dbReference type="PROSITE" id="PS50042">
    <property type="entry name" value="CNMP_BINDING_3"/>
    <property type="match status" value="1"/>
</dbReference>
<dbReference type="PANTHER" id="PTHR45638">
    <property type="entry name" value="CYCLIC NUCLEOTIDE-GATED CATION CHANNEL SUBUNIT A"/>
    <property type="match status" value="1"/>
</dbReference>
<dbReference type="NCBIfam" id="TIGR00125">
    <property type="entry name" value="cyt_tran_rel"/>
    <property type="match status" value="1"/>
</dbReference>
<feature type="transmembrane region" description="Helical" evidence="9">
    <location>
        <begin position="516"/>
        <end position="540"/>
    </location>
</feature>
<evidence type="ECO:0000313" key="12">
    <source>
        <dbReference type="Proteomes" id="UP001363151"/>
    </source>
</evidence>
<dbReference type="Pfam" id="PF01467">
    <property type="entry name" value="CTP_transf_like"/>
    <property type="match status" value="1"/>
</dbReference>
<dbReference type="InterPro" id="IPR018490">
    <property type="entry name" value="cNMP-bd_dom_sf"/>
</dbReference>
<feature type="region of interest" description="Disordered" evidence="8">
    <location>
        <begin position="1051"/>
        <end position="1216"/>
    </location>
</feature>
<comment type="subcellular location">
    <subcellularLocation>
        <location evidence="1">Membrane</location>
        <topology evidence="1">Multi-pass membrane protein</topology>
    </subcellularLocation>
</comment>
<proteinExistence type="predicted"/>
<reference evidence="11 12" key="1">
    <citation type="submission" date="2024-03" db="EMBL/GenBank/DDBJ databases">
        <title>Aureococcus anophagefferens CCMP1851 and Kratosvirus quantuckense: Draft genome of a second virus-susceptible host strain in the model system.</title>
        <authorList>
            <person name="Chase E."/>
            <person name="Truchon A.R."/>
            <person name="Schepens W."/>
            <person name="Wilhelm S.W."/>
        </authorList>
    </citation>
    <scope>NUCLEOTIDE SEQUENCE [LARGE SCALE GENOMIC DNA]</scope>
    <source>
        <strain evidence="11 12">CCMP1851</strain>
    </source>
</reference>
<dbReference type="InterPro" id="IPR000462">
    <property type="entry name" value="CDP-OH_P_trans"/>
</dbReference>
<evidence type="ECO:0000256" key="4">
    <source>
        <dbReference type="ARBA" id="ARBA00022989"/>
    </source>
</evidence>
<organism evidence="11 12">
    <name type="scientific">Aureococcus anophagefferens</name>
    <name type="common">Harmful bloom alga</name>
    <dbReference type="NCBI Taxonomy" id="44056"/>
    <lineage>
        <taxon>Eukaryota</taxon>
        <taxon>Sar</taxon>
        <taxon>Stramenopiles</taxon>
        <taxon>Ochrophyta</taxon>
        <taxon>Pelagophyceae</taxon>
        <taxon>Pelagomonadales</taxon>
        <taxon>Pelagomonadaceae</taxon>
        <taxon>Aureococcus</taxon>
    </lineage>
</organism>
<feature type="domain" description="Cyclic nucleotide-binding" evidence="10">
    <location>
        <begin position="787"/>
        <end position="861"/>
    </location>
</feature>
<dbReference type="Gene3D" id="3.40.50.620">
    <property type="entry name" value="HUPs"/>
    <property type="match status" value="1"/>
</dbReference>
<evidence type="ECO:0000256" key="8">
    <source>
        <dbReference type="SAM" id="MobiDB-lite"/>
    </source>
</evidence>
<dbReference type="SUPFAM" id="SSF52374">
    <property type="entry name" value="Nucleotidylyl transferase"/>
    <property type="match status" value="1"/>
</dbReference>
<feature type="compositionally biased region" description="Basic and acidic residues" evidence="8">
    <location>
        <begin position="1175"/>
        <end position="1184"/>
    </location>
</feature>
<accession>A0ABR1GC31</accession>
<evidence type="ECO:0000256" key="3">
    <source>
        <dbReference type="ARBA" id="ARBA00022692"/>
    </source>
</evidence>
<comment type="caution">
    <text evidence="11">The sequence shown here is derived from an EMBL/GenBank/DDBJ whole genome shotgun (WGS) entry which is preliminary data.</text>
</comment>
<dbReference type="Gene3D" id="1.20.120.1760">
    <property type="match status" value="1"/>
</dbReference>
<dbReference type="InterPro" id="IPR005821">
    <property type="entry name" value="Ion_trans_dom"/>
</dbReference>
<dbReference type="InterPro" id="IPR000595">
    <property type="entry name" value="cNMP-bd_dom"/>
</dbReference>
<dbReference type="EMBL" id="JBBJCI010000035">
    <property type="protein sequence ID" value="KAK7253465.1"/>
    <property type="molecule type" value="Genomic_DNA"/>
</dbReference>
<feature type="transmembrane region" description="Helical" evidence="9">
    <location>
        <begin position="436"/>
        <end position="455"/>
    </location>
</feature>
<dbReference type="SUPFAM" id="SSF81324">
    <property type="entry name" value="Voltage-gated potassium channels"/>
    <property type="match status" value="1"/>
</dbReference>
<dbReference type="PANTHER" id="PTHR45638:SF11">
    <property type="entry name" value="CYCLIC NUCLEOTIDE-GATED CATION CHANNEL SUBUNIT A"/>
    <property type="match status" value="1"/>
</dbReference>
<dbReference type="Gene3D" id="2.60.120.10">
    <property type="entry name" value="Jelly Rolls"/>
    <property type="match status" value="1"/>
</dbReference>
<name>A0ABR1GC31_AURAN</name>
<keyword evidence="7" id="KW-1071">Ligand-gated ion channel</keyword>
<dbReference type="InterPro" id="IPR014710">
    <property type="entry name" value="RmlC-like_jellyroll"/>
</dbReference>